<evidence type="ECO:0000256" key="6">
    <source>
        <dbReference type="ARBA" id="ARBA00023026"/>
    </source>
</evidence>
<evidence type="ECO:0000256" key="7">
    <source>
        <dbReference type="ARBA" id="ARBA00023136"/>
    </source>
</evidence>
<evidence type="ECO:0000313" key="11">
    <source>
        <dbReference type="Proteomes" id="UP000284375"/>
    </source>
</evidence>
<dbReference type="PANTHER" id="PTHR33365:SF11">
    <property type="entry name" value="TAT PATHWAY SIGNAL SEQUENCE"/>
    <property type="match status" value="1"/>
</dbReference>
<protein>
    <recommendedName>
        <fullName evidence="12">Oxidase ustYa</fullName>
    </recommendedName>
</protein>
<organism evidence="10 11">
    <name type="scientific">Cytospora chrysosperma</name>
    <name type="common">Cytospora canker fungus</name>
    <name type="synonym">Sphaeria chrysosperma</name>
    <dbReference type="NCBI Taxonomy" id="252740"/>
    <lineage>
        <taxon>Eukaryota</taxon>
        <taxon>Fungi</taxon>
        <taxon>Dikarya</taxon>
        <taxon>Ascomycota</taxon>
        <taxon>Pezizomycotina</taxon>
        <taxon>Sordariomycetes</taxon>
        <taxon>Sordariomycetidae</taxon>
        <taxon>Diaporthales</taxon>
        <taxon>Cytosporaceae</taxon>
        <taxon>Cytospora</taxon>
    </lineage>
</organism>
<keyword evidence="6" id="KW-0843">Virulence</keyword>
<dbReference type="GO" id="GO:0016020">
    <property type="term" value="C:membrane"/>
    <property type="evidence" value="ECO:0007669"/>
    <property type="project" value="UniProtKB-SubCell"/>
</dbReference>
<evidence type="ECO:0000256" key="1">
    <source>
        <dbReference type="ARBA" id="ARBA00004167"/>
    </source>
</evidence>
<dbReference type="OrthoDB" id="3687641at2759"/>
<evidence type="ECO:0000256" key="2">
    <source>
        <dbReference type="ARBA" id="ARBA00004685"/>
    </source>
</evidence>
<keyword evidence="5" id="KW-0560">Oxidoreductase</keyword>
<comment type="caution">
    <text evidence="10">The sequence shown here is derived from an EMBL/GenBank/DDBJ whole genome shotgun (WGS) entry which is preliminary data.</text>
</comment>
<evidence type="ECO:0008006" key="12">
    <source>
        <dbReference type="Google" id="ProtNLM"/>
    </source>
</evidence>
<accession>A0A423WE57</accession>
<keyword evidence="3" id="KW-0812">Transmembrane</keyword>
<evidence type="ECO:0000313" key="10">
    <source>
        <dbReference type="EMBL" id="ROW01491.1"/>
    </source>
</evidence>
<proteinExistence type="inferred from homology"/>
<gene>
    <name evidence="10" type="ORF">VSDG_02065</name>
</gene>
<dbReference type="GO" id="GO:0043386">
    <property type="term" value="P:mycotoxin biosynthetic process"/>
    <property type="evidence" value="ECO:0007669"/>
    <property type="project" value="InterPro"/>
</dbReference>
<dbReference type="Pfam" id="PF11807">
    <property type="entry name" value="UstYa"/>
    <property type="match status" value="1"/>
</dbReference>
<reference evidence="10 11" key="1">
    <citation type="submission" date="2015-09" db="EMBL/GenBank/DDBJ databases">
        <title>Host preference determinants of Valsa canker pathogens revealed by comparative genomics.</title>
        <authorList>
            <person name="Yin Z."/>
            <person name="Huang L."/>
        </authorList>
    </citation>
    <scope>NUCLEOTIDE SEQUENCE [LARGE SCALE GENOMIC DNA]</scope>
    <source>
        <strain evidence="10 11">YSFL</strain>
    </source>
</reference>
<dbReference type="AlphaFoldDB" id="A0A423WE57"/>
<keyword evidence="7" id="KW-0472">Membrane</keyword>
<sequence>MFQSRWLSRQSYSPLQDSSLTLGSQKASTWSRVSWLFPGIILVTVSFALGRLSTTVGKSHDAPPALPAQSSSIADILPLETSSHLFLYNRTFGENSPAADAAWKDLLPHQGGYFAHPGISPQRATFSVYHYLHCLNGLRKGYWAVYDMAVAGEKLDPNDENMPMMISPPHIRHCVDLLRLALMCKPDLTVEVKDEEAGGVHGFGETHQCIDWTDLTGWTTHWESWKQPPLA</sequence>
<keyword evidence="4" id="KW-1133">Transmembrane helix</keyword>
<evidence type="ECO:0000256" key="3">
    <source>
        <dbReference type="ARBA" id="ARBA00022692"/>
    </source>
</evidence>
<evidence type="ECO:0000256" key="5">
    <source>
        <dbReference type="ARBA" id="ARBA00023002"/>
    </source>
</evidence>
<dbReference type="STRING" id="252740.A0A423WE57"/>
<evidence type="ECO:0000256" key="9">
    <source>
        <dbReference type="ARBA" id="ARBA00035112"/>
    </source>
</evidence>
<name>A0A423WE57_CYTCH</name>
<keyword evidence="8" id="KW-0325">Glycoprotein</keyword>
<dbReference type="Proteomes" id="UP000284375">
    <property type="component" value="Unassembled WGS sequence"/>
</dbReference>
<comment type="pathway">
    <text evidence="2">Mycotoxin biosynthesis.</text>
</comment>
<evidence type="ECO:0000256" key="4">
    <source>
        <dbReference type="ARBA" id="ARBA00022989"/>
    </source>
</evidence>
<comment type="similarity">
    <text evidence="9">Belongs to the ustYa family.</text>
</comment>
<comment type="subcellular location">
    <subcellularLocation>
        <location evidence="1">Membrane</location>
        <topology evidence="1">Single-pass membrane protein</topology>
    </subcellularLocation>
</comment>
<dbReference type="EMBL" id="LJZO01000006">
    <property type="protein sequence ID" value="ROW01491.1"/>
    <property type="molecule type" value="Genomic_DNA"/>
</dbReference>
<dbReference type="GO" id="GO:0016491">
    <property type="term" value="F:oxidoreductase activity"/>
    <property type="evidence" value="ECO:0007669"/>
    <property type="project" value="UniProtKB-KW"/>
</dbReference>
<evidence type="ECO:0000256" key="8">
    <source>
        <dbReference type="ARBA" id="ARBA00023180"/>
    </source>
</evidence>
<dbReference type="PANTHER" id="PTHR33365">
    <property type="entry name" value="YALI0B05434P"/>
    <property type="match status" value="1"/>
</dbReference>
<keyword evidence="11" id="KW-1185">Reference proteome</keyword>
<dbReference type="InterPro" id="IPR021765">
    <property type="entry name" value="UstYa-like"/>
</dbReference>